<dbReference type="OrthoDB" id="6418531at2759"/>
<gene>
    <name evidence="2" type="ORF">X975_10359</name>
</gene>
<dbReference type="AlphaFoldDB" id="A0A087U933"/>
<accession>A0A087U933</accession>
<feature type="domain" description="SOCS box" evidence="1">
    <location>
        <begin position="18"/>
        <end position="70"/>
    </location>
</feature>
<dbReference type="PROSITE" id="PS50225">
    <property type="entry name" value="SOCS"/>
    <property type="match status" value="1"/>
</dbReference>
<feature type="non-terminal residue" evidence="2">
    <location>
        <position position="272"/>
    </location>
</feature>
<keyword evidence="3" id="KW-1185">Reference proteome</keyword>
<dbReference type="SUPFAM" id="SSF56112">
    <property type="entry name" value="Protein kinase-like (PK-like)"/>
    <property type="match status" value="1"/>
</dbReference>
<evidence type="ECO:0000313" key="2">
    <source>
        <dbReference type="EMBL" id="KFM73872.1"/>
    </source>
</evidence>
<dbReference type="EMBL" id="KK118799">
    <property type="protein sequence ID" value="KFM73872.1"/>
    <property type="molecule type" value="Genomic_DNA"/>
</dbReference>
<sequence length="272" mass="31703">MEILFESLGPGVHCYSPFLKSPVSDTSLNLEELCKSVILKCVTLRRLSTALKKLPLPKRLLRFITELTTSDFEKIECAPFSDAFSFNFFHRALTYRVMCVLDGQEYMITYGYSPVEEHKLDHEQWVNVQHKNVMCIWASVKDTSTENIFYVYDQPSVSLEQMWSVFCERDLPIPEVFFWRVTADLSEALKYMLLNGLQYCHFGLDNIFIVRDCLMLENGLLRKRTKCMTCVTEQNMIESIVCILKLLLQSCTHQNFFYAQISFSLVNVIEKK</sequence>
<proteinExistence type="predicted"/>
<dbReference type="InterPro" id="IPR001496">
    <property type="entry name" value="SOCS_box"/>
</dbReference>
<evidence type="ECO:0000313" key="3">
    <source>
        <dbReference type="Proteomes" id="UP000054359"/>
    </source>
</evidence>
<dbReference type="Proteomes" id="UP000054359">
    <property type="component" value="Unassembled WGS sequence"/>
</dbReference>
<dbReference type="InterPro" id="IPR036036">
    <property type="entry name" value="SOCS_box-like_dom_sf"/>
</dbReference>
<reference evidence="2 3" key="1">
    <citation type="submission" date="2013-11" db="EMBL/GenBank/DDBJ databases">
        <title>Genome sequencing of Stegodyphus mimosarum.</title>
        <authorList>
            <person name="Bechsgaard J."/>
        </authorList>
    </citation>
    <scope>NUCLEOTIDE SEQUENCE [LARGE SCALE GENOMIC DNA]</scope>
</reference>
<dbReference type="GO" id="GO:0035556">
    <property type="term" value="P:intracellular signal transduction"/>
    <property type="evidence" value="ECO:0007669"/>
    <property type="project" value="InterPro"/>
</dbReference>
<protein>
    <recommendedName>
        <fullName evidence="1">SOCS box domain-containing protein</fullName>
    </recommendedName>
</protein>
<name>A0A087U933_STEMI</name>
<dbReference type="OMA" id="YDQPYAS"/>
<organism evidence="2 3">
    <name type="scientific">Stegodyphus mimosarum</name>
    <name type="common">African social velvet spider</name>
    <dbReference type="NCBI Taxonomy" id="407821"/>
    <lineage>
        <taxon>Eukaryota</taxon>
        <taxon>Metazoa</taxon>
        <taxon>Ecdysozoa</taxon>
        <taxon>Arthropoda</taxon>
        <taxon>Chelicerata</taxon>
        <taxon>Arachnida</taxon>
        <taxon>Araneae</taxon>
        <taxon>Araneomorphae</taxon>
        <taxon>Entelegynae</taxon>
        <taxon>Eresoidea</taxon>
        <taxon>Eresidae</taxon>
        <taxon>Stegodyphus</taxon>
    </lineage>
</organism>
<dbReference type="InterPro" id="IPR011009">
    <property type="entry name" value="Kinase-like_dom_sf"/>
</dbReference>
<dbReference type="SUPFAM" id="SSF158235">
    <property type="entry name" value="SOCS box-like"/>
    <property type="match status" value="1"/>
</dbReference>
<evidence type="ECO:0000259" key="1">
    <source>
        <dbReference type="PROSITE" id="PS50225"/>
    </source>
</evidence>